<proteinExistence type="predicted"/>
<evidence type="ECO:0000256" key="2">
    <source>
        <dbReference type="SAM" id="Phobius"/>
    </source>
</evidence>
<organism evidence="3 4">
    <name type="scientific">Novymonas esmeraldas</name>
    <dbReference type="NCBI Taxonomy" id="1808958"/>
    <lineage>
        <taxon>Eukaryota</taxon>
        <taxon>Discoba</taxon>
        <taxon>Euglenozoa</taxon>
        <taxon>Kinetoplastea</taxon>
        <taxon>Metakinetoplastina</taxon>
        <taxon>Trypanosomatida</taxon>
        <taxon>Trypanosomatidae</taxon>
        <taxon>Novymonas</taxon>
    </lineage>
</organism>
<feature type="transmembrane region" description="Helical" evidence="2">
    <location>
        <begin position="152"/>
        <end position="179"/>
    </location>
</feature>
<feature type="region of interest" description="Disordered" evidence="1">
    <location>
        <begin position="350"/>
        <end position="381"/>
    </location>
</feature>
<dbReference type="InterPro" id="IPR021067">
    <property type="entry name" value="Glycosyltransferase"/>
</dbReference>
<name>A0AAW0EVP8_9TRYP</name>
<feature type="compositionally biased region" description="Pro residues" evidence="1">
    <location>
        <begin position="364"/>
        <end position="375"/>
    </location>
</feature>
<keyword evidence="4" id="KW-1185">Reference proteome</keyword>
<accession>A0AAW0EVP8</accession>
<dbReference type="PANTHER" id="PTHR34496">
    <property type="entry name" value="GLCNAC TRANSFERASE-RELATED"/>
    <property type="match status" value="1"/>
</dbReference>
<evidence type="ECO:0000313" key="4">
    <source>
        <dbReference type="Proteomes" id="UP001430356"/>
    </source>
</evidence>
<feature type="compositionally biased region" description="Low complexity" evidence="1">
    <location>
        <begin position="350"/>
        <end position="363"/>
    </location>
</feature>
<reference evidence="3 4" key="1">
    <citation type="journal article" date="2021" name="MBio">
        <title>A New Model Trypanosomatid, Novymonas esmeraldas: Genomic Perception of Its 'Candidatus Pandoraea novymonadis' Endosymbiont.</title>
        <authorList>
            <person name="Zakharova A."/>
            <person name="Saura A."/>
            <person name="Butenko A."/>
            <person name="Podesvova L."/>
            <person name="Warmusova S."/>
            <person name="Kostygov A.Y."/>
            <person name="Nenarokova A."/>
            <person name="Lukes J."/>
            <person name="Opperdoes F.R."/>
            <person name="Yurchenko V."/>
        </authorList>
    </citation>
    <scope>NUCLEOTIDE SEQUENCE [LARGE SCALE GENOMIC DNA]</scope>
    <source>
        <strain evidence="3 4">E262AT.01</strain>
    </source>
</reference>
<dbReference type="InterPro" id="IPR029044">
    <property type="entry name" value="Nucleotide-diphossugar_trans"/>
</dbReference>
<feature type="region of interest" description="Disordered" evidence="1">
    <location>
        <begin position="44"/>
        <end position="65"/>
    </location>
</feature>
<comment type="caution">
    <text evidence="3">The sequence shown here is derived from an EMBL/GenBank/DDBJ whole genome shotgun (WGS) entry which is preliminary data.</text>
</comment>
<dbReference type="SUPFAM" id="SSF53448">
    <property type="entry name" value="Nucleotide-diphospho-sugar transferases"/>
    <property type="match status" value="1"/>
</dbReference>
<dbReference type="PANTHER" id="PTHR34496:SF10">
    <property type="entry name" value="GLCNAC TRANSFERASE"/>
    <property type="match status" value="1"/>
</dbReference>
<evidence type="ECO:0000313" key="3">
    <source>
        <dbReference type="EMBL" id="KAK7197586.1"/>
    </source>
</evidence>
<protein>
    <submittedName>
        <fullName evidence="3">Glycosyltransferase (GlcNAc)</fullName>
    </submittedName>
</protein>
<keyword evidence="2" id="KW-0812">Transmembrane</keyword>
<sequence length="998" mass="107373">MEGGSAPRVKQVPPPLLGLGAVATTGTTVVAGPVLRAAAAAAAAAADSGGRDRQRDINGGGGGSGGAAAPVFAADDGGVGGSAMSARLLHSATSQHHQQQQHHRAHSHHISGGGGARMLQRFVCCASRVHRALRGLGVVGEDDDSVNTQQMLACACAAVALLLLLLLASVAALVVVLVVQLPDAAHRMQQPVGPLLDVNDNHNNVNNKVSGGTTAAPASPFNIRRLLASGGLRDFLREAHRVEEIRRRVQRNTTLLAELRKWSAARGGGGGGGGARAGGAGGDYDALGLVQTLPELEHLSFLLNEVSVYVRAVQQHDPVMGLVELSNFLLNAKGRAEALERAAARARAEAAGNVSTLPTAAATPTPPPPPPPSSSPLPSVADDPIALANAALKESFAGRAESARLRSQLRGFVSVAAHHAERVVEQPFDDLALLQLRHAWALSEVLPRMRARARLDGDATNETTHNTAAAPSPHAVAERIAAKADVYEVASVLNHRYFYPLRRYAAVRPFGGDAVAETDAWYSAISALVQARLGAVVTVNAAVATAAAPVPLTQREPPLSALALPRLGVQRAADVEHLSTEEDRELMPRALDAAAEVNTLTVFISLASYRDAECAPTVLNLFHTARNPHRVYVGLTQQNRAGDSPCIVPEMYSPYLCPSDGAATAREAREARARARTLFGDGVELTAAAAEPAAARAFDGRVCHLAEQVRVREIDSRQAKGPTYGRYMAMLLYRGEDLVLVLDSHNRFRPMWDVLGTSMLLRFEDPRAALSHYPEGYGGEQADLLPYRTTTAYLCKAYFLKNMGYPRLNGIVIGSPRDFADNNKYNDPYVRVKSSAIDARTNFRLPQPWVAGGFLLSFGTMLRDVPFDPHLPYTFDGEEVLYSMRLWTHGYNIYSPMRGLCFHIYGRATAPKVWSESAVWYASQDRVRRRIQHYLQSRVRQSGALFAPANSTSPFVVVDSSRYGMGRQRTVAQWYDYAGADPVNYTFDGRWCGVDKEH</sequence>
<dbReference type="AlphaFoldDB" id="A0AAW0EVP8"/>
<keyword evidence="2" id="KW-1133">Transmembrane helix</keyword>
<dbReference type="Proteomes" id="UP001430356">
    <property type="component" value="Unassembled WGS sequence"/>
</dbReference>
<keyword evidence="2" id="KW-0472">Membrane</keyword>
<dbReference type="EMBL" id="JAECZO010000111">
    <property type="protein sequence ID" value="KAK7197586.1"/>
    <property type="molecule type" value="Genomic_DNA"/>
</dbReference>
<evidence type="ECO:0000256" key="1">
    <source>
        <dbReference type="SAM" id="MobiDB-lite"/>
    </source>
</evidence>
<gene>
    <name evidence="3" type="ORF">NESM_000708900</name>
</gene>
<dbReference type="Pfam" id="PF11397">
    <property type="entry name" value="GlcNAc"/>
    <property type="match status" value="1"/>
</dbReference>